<dbReference type="SUPFAM" id="SSF54928">
    <property type="entry name" value="RNA-binding domain, RBD"/>
    <property type="match status" value="1"/>
</dbReference>
<dbReference type="EMBL" id="JAZDUA010000028">
    <property type="protein sequence ID" value="KAK7872195.1"/>
    <property type="molecule type" value="Genomic_DNA"/>
</dbReference>
<feature type="compositionally biased region" description="Polar residues" evidence="3">
    <location>
        <begin position="29"/>
        <end position="39"/>
    </location>
</feature>
<dbReference type="SMART" id="SM00360">
    <property type="entry name" value="RRM"/>
    <property type="match status" value="1"/>
</dbReference>
<organism evidence="5 6">
    <name type="scientific">Gryllus longicercus</name>
    <dbReference type="NCBI Taxonomy" id="2509291"/>
    <lineage>
        <taxon>Eukaryota</taxon>
        <taxon>Metazoa</taxon>
        <taxon>Ecdysozoa</taxon>
        <taxon>Arthropoda</taxon>
        <taxon>Hexapoda</taxon>
        <taxon>Insecta</taxon>
        <taxon>Pterygota</taxon>
        <taxon>Neoptera</taxon>
        <taxon>Polyneoptera</taxon>
        <taxon>Orthoptera</taxon>
        <taxon>Ensifera</taxon>
        <taxon>Gryllidea</taxon>
        <taxon>Grylloidea</taxon>
        <taxon>Gryllidae</taxon>
        <taxon>Gryllinae</taxon>
        <taxon>Gryllus</taxon>
    </lineage>
</organism>
<feature type="compositionally biased region" description="Low complexity" evidence="3">
    <location>
        <begin position="388"/>
        <end position="400"/>
    </location>
</feature>
<evidence type="ECO:0000256" key="2">
    <source>
        <dbReference type="PROSITE-ProRule" id="PRU00176"/>
    </source>
</evidence>
<dbReference type="Gene3D" id="3.30.70.330">
    <property type="match status" value="1"/>
</dbReference>
<dbReference type="GO" id="GO:0003723">
    <property type="term" value="F:RNA binding"/>
    <property type="evidence" value="ECO:0007669"/>
    <property type="project" value="UniProtKB-UniRule"/>
</dbReference>
<evidence type="ECO:0000256" key="3">
    <source>
        <dbReference type="SAM" id="MobiDB-lite"/>
    </source>
</evidence>
<feature type="region of interest" description="Disordered" evidence="3">
    <location>
        <begin position="29"/>
        <end position="66"/>
    </location>
</feature>
<feature type="compositionally biased region" description="Basic and acidic residues" evidence="3">
    <location>
        <begin position="576"/>
        <end position="609"/>
    </location>
</feature>
<proteinExistence type="predicted"/>
<feature type="region of interest" description="Disordered" evidence="3">
    <location>
        <begin position="164"/>
        <end position="632"/>
    </location>
</feature>
<dbReference type="PANTHER" id="PTHR23236:SF2">
    <property type="entry name" value="EUKARYOTIC TRANSLATION INITIATION FACTOR 4B"/>
    <property type="match status" value="1"/>
</dbReference>
<evidence type="ECO:0000256" key="1">
    <source>
        <dbReference type="ARBA" id="ARBA00022884"/>
    </source>
</evidence>
<dbReference type="Pfam" id="PF00076">
    <property type="entry name" value="RRM_1"/>
    <property type="match status" value="1"/>
</dbReference>
<dbReference type="CDD" id="cd12402">
    <property type="entry name" value="RRM_eIF4B"/>
    <property type="match status" value="1"/>
</dbReference>
<accession>A0AAN9W1A4</accession>
<dbReference type="InterPro" id="IPR033107">
    <property type="entry name" value="EIF-4B_RRM"/>
</dbReference>
<dbReference type="InterPro" id="IPR000504">
    <property type="entry name" value="RRM_dom"/>
</dbReference>
<feature type="compositionally biased region" description="Basic and acidic residues" evidence="3">
    <location>
        <begin position="281"/>
        <end position="370"/>
    </location>
</feature>
<dbReference type="AlphaFoldDB" id="A0AAN9W1A4"/>
<feature type="domain" description="RRM" evidence="4">
    <location>
        <begin position="87"/>
        <end position="163"/>
    </location>
</feature>
<feature type="compositionally biased region" description="Low complexity" evidence="3">
    <location>
        <begin position="553"/>
        <end position="575"/>
    </location>
</feature>
<sequence length="632" mass="70537">MASSGKKGKSKKGVTLAWNDFVADTEQKSATYAAPNSRSGVPRKSANWADETEDDDPRKEKVVLPSGPRATWGLDLDENKIPKSPPFLAYISNLPYEVEEDEIEDFFKDLQIVNVRLPRDERPGRLRGFGYVEFETRQSLIDALSLPDTTIKGRRIRIEVAAENDRRRGRDSMRTDRPANYDAERSAGDWRAGPREGPLGEPDRGRGSGSGFITRDRDPGFMTRDRDPGFMTRDRDPGFMTRERDGGFDRSAPRRDFGSGGFREGFDRDRGSGGGGGGFREGGREGFGDRDREKGGSWFSDRDDRERGRGFGDREGFGDRDRGRFGDRDRDFGRDRDGGFGPPRRDFGRDGFRSEGRDDLPPVDRGEPRARPRLNLQPRTKPVEEVSAPAAAADVAAPAAAAPPPTGAPASIFGGAKPVDTAAREREIEERLARERGSDAPRSERSNDRSRDRDGSRGPPKQSGESGRENFWSRSRQNGPPDNGRASPHSDHSDHEVRRDRDDSQRRYRSRPESPEGGSRSGDSHYERSTSQHSNYEHDNLGPREERGRTGRPRSGPSDVRGSSSSSSVGVPEQSSRTDMERPKSRDSQTLESVSHEVKDETRMPKYCEQEAPNFAGSNKYAYLHSDEEDHD</sequence>
<feature type="compositionally biased region" description="Basic and acidic residues" evidence="3">
    <location>
        <begin position="164"/>
        <end position="194"/>
    </location>
</feature>
<dbReference type="PROSITE" id="PS50102">
    <property type="entry name" value="RRM"/>
    <property type="match status" value="1"/>
</dbReference>
<feature type="compositionally biased region" description="Basic and acidic residues" evidence="3">
    <location>
        <begin position="522"/>
        <end position="549"/>
    </location>
</feature>
<comment type="caution">
    <text evidence="5">The sequence shown here is derived from an EMBL/GenBank/DDBJ whole genome shotgun (WGS) entry which is preliminary data.</text>
</comment>
<evidence type="ECO:0000259" key="4">
    <source>
        <dbReference type="PROSITE" id="PS50102"/>
    </source>
</evidence>
<gene>
    <name evidence="5" type="ORF">R5R35_001755</name>
</gene>
<dbReference type="Proteomes" id="UP001378592">
    <property type="component" value="Unassembled WGS sequence"/>
</dbReference>
<feature type="compositionally biased region" description="Basic and acidic residues" evidence="3">
    <location>
        <begin position="214"/>
        <end position="257"/>
    </location>
</feature>
<feature type="compositionally biased region" description="Basic and acidic residues" evidence="3">
    <location>
        <begin position="422"/>
        <end position="456"/>
    </location>
</feature>
<reference evidence="5 6" key="1">
    <citation type="submission" date="2024-03" db="EMBL/GenBank/DDBJ databases">
        <title>The genome assembly and annotation of the cricket Gryllus longicercus Weissman &amp; Gray.</title>
        <authorList>
            <person name="Szrajer S."/>
            <person name="Gray D."/>
            <person name="Ylla G."/>
        </authorList>
    </citation>
    <scope>NUCLEOTIDE SEQUENCE [LARGE SCALE GENOMIC DNA]</scope>
    <source>
        <strain evidence="5">DAG 2021-001</strain>
        <tissue evidence="5">Whole body minus gut</tissue>
    </source>
</reference>
<evidence type="ECO:0000313" key="5">
    <source>
        <dbReference type="EMBL" id="KAK7872195.1"/>
    </source>
</evidence>
<evidence type="ECO:0000313" key="6">
    <source>
        <dbReference type="Proteomes" id="UP001378592"/>
    </source>
</evidence>
<feature type="compositionally biased region" description="Basic and acidic residues" evidence="3">
    <location>
        <begin position="488"/>
        <end position="514"/>
    </location>
</feature>
<dbReference type="InterPro" id="IPR035979">
    <property type="entry name" value="RBD_domain_sf"/>
</dbReference>
<keyword evidence="1 2" id="KW-0694">RNA-binding</keyword>
<name>A0AAN9W1A4_9ORTH</name>
<protein>
    <recommendedName>
        <fullName evidence="4">RRM domain-containing protein</fullName>
    </recommendedName>
</protein>
<dbReference type="PANTHER" id="PTHR23236">
    <property type="entry name" value="EUKARYOTIC TRANSLATION INITIATION FACTOR 4B/4H"/>
    <property type="match status" value="1"/>
</dbReference>
<dbReference type="InterPro" id="IPR012677">
    <property type="entry name" value="Nucleotide-bd_a/b_plait_sf"/>
</dbReference>
<keyword evidence="6" id="KW-1185">Reference proteome</keyword>